<dbReference type="CDD" id="cd00761">
    <property type="entry name" value="Glyco_tranf_GTA_type"/>
    <property type="match status" value="1"/>
</dbReference>
<evidence type="ECO:0000256" key="1">
    <source>
        <dbReference type="ARBA" id="ARBA00022676"/>
    </source>
</evidence>
<dbReference type="PANTHER" id="PTHR22916:SF51">
    <property type="entry name" value="GLYCOSYLTRANSFERASE EPSH-RELATED"/>
    <property type="match status" value="1"/>
</dbReference>
<dbReference type="SUPFAM" id="SSF53448">
    <property type="entry name" value="Nucleotide-diphospho-sugar transferases"/>
    <property type="match status" value="1"/>
</dbReference>
<dbReference type="Gene3D" id="3.90.550.10">
    <property type="entry name" value="Spore Coat Polysaccharide Biosynthesis Protein SpsA, Chain A"/>
    <property type="match status" value="1"/>
</dbReference>
<evidence type="ECO:0000256" key="2">
    <source>
        <dbReference type="ARBA" id="ARBA00022679"/>
    </source>
</evidence>
<proteinExistence type="predicted"/>
<gene>
    <name evidence="4" type="ORF">H8699_01185</name>
</gene>
<keyword evidence="5" id="KW-1185">Reference proteome</keyword>
<keyword evidence="2" id="KW-0808">Transferase</keyword>
<feature type="domain" description="Glycosyltransferase 2-like" evidence="3">
    <location>
        <begin position="7"/>
        <end position="144"/>
    </location>
</feature>
<protein>
    <submittedName>
        <fullName evidence="4">Glycosyltransferase</fullName>
    </submittedName>
</protein>
<dbReference type="RefSeq" id="WP_249284110.1">
    <property type="nucleotide sequence ID" value="NZ_JACRSO010000001.1"/>
</dbReference>
<dbReference type="Proteomes" id="UP000654279">
    <property type="component" value="Unassembled WGS sequence"/>
</dbReference>
<name>A0A926CY04_9FIRM</name>
<dbReference type="EMBL" id="JACRSO010000001">
    <property type="protein sequence ID" value="MBC8528052.1"/>
    <property type="molecule type" value="Genomic_DNA"/>
</dbReference>
<dbReference type="InterPro" id="IPR029044">
    <property type="entry name" value="Nucleotide-diphossugar_trans"/>
</dbReference>
<evidence type="ECO:0000313" key="5">
    <source>
        <dbReference type="Proteomes" id="UP000654279"/>
    </source>
</evidence>
<dbReference type="InterPro" id="IPR001173">
    <property type="entry name" value="Glyco_trans_2-like"/>
</dbReference>
<evidence type="ECO:0000313" key="4">
    <source>
        <dbReference type="EMBL" id="MBC8528052.1"/>
    </source>
</evidence>
<evidence type="ECO:0000259" key="3">
    <source>
        <dbReference type="Pfam" id="PF00535"/>
    </source>
</evidence>
<accession>A0A926CY04</accession>
<dbReference type="Pfam" id="PF00535">
    <property type="entry name" value="Glycos_transf_2"/>
    <property type="match status" value="1"/>
</dbReference>
<dbReference type="AlphaFoldDB" id="A0A926CY04"/>
<dbReference type="PANTHER" id="PTHR22916">
    <property type="entry name" value="GLYCOSYLTRANSFERASE"/>
    <property type="match status" value="1"/>
</dbReference>
<keyword evidence="1" id="KW-0328">Glycosyltransferase</keyword>
<reference evidence="4" key="1">
    <citation type="submission" date="2020-08" db="EMBL/GenBank/DDBJ databases">
        <title>Genome public.</title>
        <authorList>
            <person name="Liu C."/>
            <person name="Sun Q."/>
        </authorList>
    </citation>
    <scope>NUCLEOTIDE SEQUENCE</scope>
    <source>
        <strain evidence="4">NSJ-44</strain>
    </source>
</reference>
<sequence>MSNPMISVIIPVYNVENCLAYCLDSILAQTFGDFEVICINDGSTDNSLNILREYEKKDKRVHVISKENGGMSSARNRGLQAAQGKYISFIDSDDFITPDMFERLYQRAEQAQADITICNLKLYFEDTGKYGYYRDEVLYYHLKNKVFTVEQAPKIVACIAVWDRLYLHSFLRECGVRFIEGKIYEDVPFSVETALKAQRMALVPDHLYYYRKARDQSITGQESRRGVKHRSDFIEIHRYTQQMMRAGDYSDAVWSAHLDHFIGQVMMHNAYCETRKEYKDFFVAARSLFDERMYTLCKQLKDVSKQDYAKRLEAGDPTGARNILRQVFPDSIRH</sequence>
<organism evidence="4 5">
    <name type="scientific">Luoshenia tenuis</name>
    <dbReference type="NCBI Taxonomy" id="2763654"/>
    <lineage>
        <taxon>Bacteria</taxon>
        <taxon>Bacillati</taxon>
        <taxon>Bacillota</taxon>
        <taxon>Clostridia</taxon>
        <taxon>Christensenellales</taxon>
        <taxon>Christensenellaceae</taxon>
        <taxon>Luoshenia</taxon>
    </lineage>
</organism>
<comment type="caution">
    <text evidence="4">The sequence shown here is derived from an EMBL/GenBank/DDBJ whole genome shotgun (WGS) entry which is preliminary data.</text>
</comment>
<dbReference type="GO" id="GO:0016757">
    <property type="term" value="F:glycosyltransferase activity"/>
    <property type="evidence" value="ECO:0007669"/>
    <property type="project" value="UniProtKB-KW"/>
</dbReference>